<keyword evidence="1" id="KW-0472">Membrane</keyword>
<evidence type="ECO:0000256" key="1">
    <source>
        <dbReference type="SAM" id="Phobius"/>
    </source>
</evidence>
<feature type="transmembrane region" description="Helical" evidence="1">
    <location>
        <begin position="32"/>
        <end position="51"/>
    </location>
</feature>
<gene>
    <name evidence="2" type="ORF">FC21_GL001254</name>
</gene>
<dbReference type="PATRIC" id="fig|1423742.4.peg.1300"/>
<keyword evidence="1" id="KW-0812">Transmembrane</keyword>
<dbReference type="STRING" id="417373.GCA_001570685_01500"/>
<dbReference type="EMBL" id="AZGC01000029">
    <property type="protein sequence ID" value="KRL94788.1"/>
    <property type="molecule type" value="Genomic_DNA"/>
</dbReference>
<keyword evidence="1" id="KW-1133">Transmembrane helix</keyword>
<dbReference type="OrthoDB" id="2249663at2"/>
<dbReference type="RefSeq" id="WP_056995574.1">
    <property type="nucleotide sequence ID" value="NZ_AZGC01000029.1"/>
</dbReference>
<sequence length="193" mass="20935">MLVLAVMAGLVFILACFYLVNSIQQYGQWKFATFLVLVSLAGTVWGVMGVIQTQRHRAAVAENAAATQSSLVGNGVLSSQNTANKGTQEKYILGQLQKSFEKMGSVSYREKDQTFVITPTDDQMKEALTAMQNDHSIAEQIGWDNLTKNLTQSSASIKKALGSGYSLELASPNDAQQALFTAKDGKATYNVIK</sequence>
<name>A0A0R1UPP9_9LACO</name>
<organism evidence="2 3">
    <name type="scientific">Limosilactobacillus equigenerosi DSM 18793 = JCM 14505</name>
    <dbReference type="NCBI Taxonomy" id="1423742"/>
    <lineage>
        <taxon>Bacteria</taxon>
        <taxon>Bacillati</taxon>
        <taxon>Bacillota</taxon>
        <taxon>Bacilli</taxon>
        <taxon>Lactobacillales</taxon>
        <taxon>Lactobacillaceae</taxon>
        <taxon>Limosilactobacillus</taxon>
    </lineage>
</organism>
<dbReference type="Proteomes" id="UP000051084">
    <property type="component" value="Unassembled WGS sequence"/>
</dbReference>
<keyword evidence="3" id="KW-1185">Reference proteome</keyword>
<comment type="caution">
    <text evidence="2">The sequence shown here is derived from an EMBL/GenBank/DDBJ whole genome shotgun (WGS) entry which is preliminary data.</text>
</comment>
<evidence type="ECO:0000313" key="3">
    <source>
        <dbReference type="Proteomes" id="UP000051084"/>
    </source>
</evidence>
<dbReference type="AlphaFoldDB" id="A0A0R1UPP9"/>
<protein>
    <recommendedName>
        <fullName evidence="4">DUF308 domain-containing protein</fullName>
    </recommendedName>
</protein>
<reference evidence="2 3" key="1">
    <citation type="journal article" date="2015" name="Genome Announc.">
        <title>Expanding the biotechnology potential of lactobacilli through comparative genomics of 213 strains and associated genera.</title>
        <authorList>
            <person name="Sun Z."/>
            <person name="Harris H.M."/>
            <person name="McCann A."/>
            <person name="Guo C."/>
            <person name="Argimon S."/>
            <person name="Zhang W."/>
            <person name="Yang X."/>
            <person name="Jeffery I.B."/>
            <person name="Cooney J.C."/>
            <person name="Kagawa T.F."/>
            <person name="Liu W."/>
            <person name="Song Y."/>
            <person name="Salvetti E."/>
            <person name="Wrobel A."/>
            <person name="Rasinkangas P."/>
            <person name="Parkhill J."/>
            <person name="Rea M.C."/>
            <person name="O'Sullivan O."/>
            <person name="Ritari J."/>
            <person name="Douillard F.P."/>
            <person name="Paul Ross R."/>
            <person name="Yang R."/>
            <person name="Briner A.E."/>
            <person name="Felis G.E."/>
            <person name="de Vos W.M."/>
            <person name="Barrangou R."/>
            <person name="Klaenhammer T.R."/>
            <person name="Caufield P.W."/>
            <person name="Cui Y."/>
            <person name="Zhang H."/>
            <person name="O'Toole P.W."/>
        </authorList>
    </citation>
    <scope>NUCLEOTIDE SEQUENCE [LARGE SCALE GENOMIC DNA]</scope>
    <source>
        <strain evidence="2 3">DSM 18793</strain>
    </source>
</reference>
<proteinExistence type="predicted"/>
<accession>A0A0R1UPP9</accession>
<evidence type="ECO:0008006" key="4">
    <source>
        <dbReference type="Google" id="ProtNLM"/>
    </source>
</evidence>
<evidence type="ECO:0000313" key="2">
    <source>
        <dbReference type="EMBL" id="KRL94788.1"/>
    </source>
</evidence>